<dbReference type="PANTHER" id="PTHR31170:SF17">
    <property type="match status" value="1"/>
</dbReference>
<feature type="coiled-coil region" evidence="1">
    <location>
        <begin position="71"/>
        <end position="98"/>
    </location>
</feature>
<comment type="caution">
    <text evidence="3">The sequence shown here is derived from an EMBL/GenBank/DDBJ whole genome shotgun (WGS) entry which is preliminary data.</text>
</comment>
<keyword evidence="2" id="KW-0472">Membrane</keyword>
<feature type="transmembrane region" description="Helical" evidence="2">
    <location>
        <begin position="405"/>
        <end position="429"/>
    </location>
</feature>
<evidence type="ECO:0000313" key="4">
    <source>
        <dbReference type="Proteomes" id="UP001642360"/>
    </source>
</evidence>
<evidence type="ECO:0000256" key="1">
    <source>
        <dbReference type="SAM" id="Coils"/>
    </source>
</evidence>
<dbReference type="InterPro" id="IPR004158">
    <property type="entry name" value="DUF247_pln"/>
</dbReference>
<name>A0ABC8RN02_9AQUA</name>
<gene>
    <name evidence="3" type="ORF">ILEXP_LOCUS12713</name>
</gene>
<dbReference type="AlphaFoldDB" id="A0ABC8RN02"/>
<keyword evidence="2" id="KW-1133">Transmembrane helix</keyword>
<organism evidence="3 4">
    <name type="scientific">Ilex paraguariensis</name>
    <name type="common">yerba mate</name>
    <dbReference type="NCBI Taxonomy" id="185542"/>
    <lineage>
        <taxon>Eukaryota</taxon>
        <taxon>Viridiplantae</taxon>
        <taxon>Streptophyta</taxon>
        <taxon>Embryophyta</taxon>
        <taxon>Tracheophyta</taxon>
        <taxon>Spermatophyta</taxon>
        <taxon>Magnoliopsida</taxon>
        <taxon>eudicotyledons</taxon>
        <taxon>Gunneridae</taxon>
        <taxon>Pentapetalae</taxon>
        <taxon>asterids</taxon>
        <taxon>campanulids</taxon>
        <taxon>Aquifoliales</taxon>
        <taxon>Aquifoliaceae</taxon>
        <taxon>Ilex</taxon>
    </lineage>
</organism>
<reference evidence="3 4" key="1">
    <citation type="submission" date="2024-02" db="EMBL/GenBank/DDBJ databases">
        <authorList>
            <person name="Vignale AGUSTIN F."/>
            <person name="Sosa J E."/>
            <person name="Modenutti C."/>
        </authorList>
    </citation>
    <scope>NUCLEOTIDE SEQUENCE [LARGE SCALE GENOMIC DNA]</scope>
</reference>
<dbReference type="Proteomes" id="UP001642360">
    <property type="component" value="Unassembled WGS sequence"/>
</dbReference>
<accession>A0ABC8RN02</accession>
<evidence type="ECO:0000256" key="2">
    <source>
        <dbReference type="SAM" id="Phobius"/>
    </source>
</evidence>
<dbReference type="Pfam" id="PF03140">
    <property type="entry name" value="DUF247"/>
    <property type="match status" value="1"/>
</dbReference>
<keyword evidence="4" id="KW-1185">Reference proteome</keyword>
<keyword evidence="1" id="KW-0175">Coiled coil</keyword>
<proteinExistence type="predicted"/>
<evidence type="ECO:0000313" key="3">
    <source>
        <dbReference type="EMBL" id="CAK9144930.1"/>
    </source>
</evidence>
<protein>
    <submittedName>
        <fullName evidence="3">Uncharacterized protein</fullName>
    </submittedName>
</protein>
<dbReference type="EMBL" id="CAUOFW020001441">
    <property type="protein sequence ID" value="CAK9144930.1"/>
    <property type="molecule type" value="Genomic_DNA"/>
</dbReference>
<sequence>MSQLSSGINERLAFLSSASICPFIFKINEQLQRQNKKAYEPEILGVGPYYRKKVNLQMMEVHKLRYLDELLKRRNESVDRYLEALKNLEKEARNYYAEPIKLNKDKFVEMMLLDGCFIIELFRKFNNPTSRYEHDPIFQILNIRKSIRRDLLLFENQIPLFVLIQLIDMTENSNQGNPQDILARWALNFFRATISSFSRSQTSNNQPTTIPKYNDRHLLSLVHDAWYSLIAEKGNVIVIPLSSGTDKSHEFIKSVTELREAGIKFKKTECSSLLDVKFENGIMEIPPLRVDDDTEWLFRNLIAYEQYSGETGNTYMTDYMTFMDCLLNSPKDVEILRHSGIIDNWLGDDKVVSTMFNKMCNHILVNVDSETFYYRKVFKEVNEYCKHRRHGWMAFPRYNYCNSPWSILSVTVATVFLLLTVIQTGCSILQV</sequence>
<keyword evidence="2" id="KW-0812">Transmembrane</keyword>
<dbReference type="PANTHER" id="PTHR31170">
    <property type="entry name" value="BNAC04G53230D PROTEIN"/>
    <property type="match status" value="1"/>
</dbReference>